<feature type="domain" description="Cation efflux protein transmembrane" evidence="8">
    <location>
        <begin position="48"/>
        <end position="240"/>
    </location>
</feature>
<dbReference type="SUPFAM" id="SSF161111">
    <property type="entry name" value="Cation efflux protein transmembrane domain-like"/>
    <property type="match status" value="1"/>
</dbReference>
<comment type="caution">
    <text evidence="10">The sequence shown here is derived from an EMBL/GenBank/DDBJ whole genome shotgun (WGS) entry which is preliminary data.</text>
</comment>
<evidence type="ECO:0000256" key="3">
    <source>
        <dbReference type="ARBA" id="ARBA00022448"/>
    </source>
</evidence>
<feature type="transmembrane region" description="Helical" evidence="7">
    <location>
        <begin position="114"/>
        <end position="132"/>
    </location>
</feature>
<accession>A0A133XW55</accession>
<dbReference type="InterPro" id="IPR036837">
    <property type="entry name" value="Cation_efflux_CTD_sf"/>
</dbReference>
<evidence type="ECO:0000259" key="9">
    <source>
        <dbReference type="Pfam" id="PF16916"/>
    </source>
</evidence>
<dbReference type="NCBIfam" id="TIGR01297">
    <property type="entry name" value="CDF"/>
    <property type="match status" value="1"/>
</dbReference>
<dbReference type="EMBL" id="LSCR01000006">
    <property type="protein sequence ID" value="KXB35143.1"/>
    <property type="molecule type" value="Genomic_DNA"/>
</dbReference>
<dbReference type="STRING" id="1393034.HMPREF3192_00508"/>
<dbReference type="Pfam" id="PF16916">
    <property type="entry name" value="ZT_dimer"/>
    <property type="match status" value="1"/>
</dbReference>
<evidence type="ECO:0000256" key="2">
    <source>
        <dbReference type="ARBA" id="ARBA00008114"/>
    </source>
</evidence>
<evidence type="ECO:0000256" key="7">
    <source>
        <dbReference type="SAM" id="Phobius"/>
    </source>
</evidence>
<dbReference type="Gene3D" id="1.20.1510.10">
    <property type="entry name" value="Cation efflux protein transmembrane domain"/>
    <property type="match status" value="1"/>
</dbReference>
<reference evidence="11" key="1">
    <citation type="submission" date="2016-01" db="EMBL/GenBank/DDBJ databases">
        <authorList>
            <person name="Mitreva M."/>
            <person name="Pepin K.H."/>
            <person name="Mihindukulasuriya K.A."/>
            <person name="Fulton R."/>
            <person name="Fronick C."/>
            <person name="O'Laughlin M."/>
            <person name="Miner T."/>
            <person name="Herter B."/>
            <person name="Rosa B.A."/>
            <person name="Cordes M."/>
            <person name="Tomlinson C."/>
            <person name="Wollam A."/>
            <person name="Palsikar V.B."/>
            <person name="Mardis E.R."/>
            <person name="Wilson R.K."/>
        </authorList>
    </citation>
    <scope>NUCLEOTIDE SEQUENCE [LARGE SCALE GENOMIC DNA]</scope>
    <source>
        <strain evidence="11">DNF00019</strain>
    </source>
</reference>
<dbReference type="InterPro" id="IPR027469">
    <property type="entry name" value="Cation_efflux_TMD_sf"/>
</dbReference>
<dbReference type="PANTHER" id="PTHR43840:SF15">
    <property type="entry name" value="MITOCHONDRIAL METAL TRANSPORTER 1-RELATED"/>
    <property type="match status" value="1"/>
</dbReference>
<dbReference type="GO" id="GO:0016020">
    <property type="term" value="C:membrane"/>
    <property type="evidence" value="ECO:0007669"/>
    <property type="project" value="UniProtKB-SubCell"/>
</dbReference>
<evidence type="ECO:0000256" key="6">
    <source>
        <dbReference type="ARBA" id="ARBA00023136"/>
    </source>
</evidence>
<comment type="similarity">
    <text evidence="2">Belongs to the cation diffusion facilitator (CDF) transporter (TC 2.A.4) family.</text>
</comment>
<feature type="transmembrane region" description="Helical" evidence="7">
    <location>
        <begin position="42"/>
        <end position="64"/>
    </location>
</feature>
<gene>
    <name evidence="10" type="ORF">HMPREF3192_00508</name>
</gene>
<evidence type="ECO:0000256" key="1">
    <source>
        <dbReference type="ARBA" id="ARBA00004141"/>
    </source>
</evidence>
<dbReference type="AlphaFoldDB" id="A0A133XW55"/>
<dbReference type="Gene3D" id="3.30.70.1350">
    <property type="entry name" value="Cation efflux protein, cytoplasmic domain"/>
    <property type="match status" value="1"/>
</dbReference>
<dbReference type="InterPro" id="IPR058533">
    <property type="entry name" value="Cation_efflux_TM"/>
</dbReference>
<protein>
    <submittedName>
        <fullName evidence="10">Cation diffusion facilitator family transporter</fullName>
    </submittedName>
</protein>
<sequence length="410" mass="44885">MLEQFLLTYLDARTGENTDGEKPANQPSERISASPALARQRYGVAVCIVGIALNVGLCIFKGLIGLAAGSLSICADALNNLTDAISNIVAILGFQLAAKPADKGHPYGHGRYEYVSALIVAVLVAVLGFELLRSAVEKIISPTLTNYSIVTYVVLAVSVAIKFWMANFNKSAGQRIQSESLYAAAIDAKNDGIATAAVLVCAVLSTMSPFNYDGWVSFGVALYIMYSAYELIVTTIDPLLGRAPSDEFIAHIHATITKHPEVLATHDLMVHNYGPGRLFMSAHIEMPAEMDSLAAHAVLDAIEQEFFAEGISCILHYDPIVTDVSHTATLHSWLAWRIRSIDPRLTIHDVRCTHTHSHHHIDLDCVRPDTLPMSDQELREAICTIIRTRYDDAVCNITIDHDFLEIDTQK</sequence>
<evidence type="ECO:0000313" key="11">
    <source>
        <dbReference type="Proteomes" id="UP000070675"/>
    </source>
</evidence>
<dbReference type="InterPro" id="IPR002524">
    <property type="entry name" value="Cation_efflux"/>
</dbReference>
<dbReference type="PANTHER" id="PTHR43840">
    <property type="entry name" value="MITOCHONDRIAL METAL TRANSPORTER 1-RELATED"/>
    <property type="match status" value="1"/>
</dbReference>
<dbReference type="InterPro" id="IPR027470">
    <property type="entry name" value="Cation_efflux_CTD"/>
</dbReference>
<dbReference type="Proteomes" id="UP000070675">
    <property type="component" value="Unassembled WGS sequence"/>
</dbReference>
<keyword evidence="5 7" id="KW-1133">Transmembrane helix</keyword>
<keyword evidence="4 7" id="KW-0812">Transmembrane</keyword>
<dbReference type="PATRIC" id="fig|1393034.3.peg.490"/>
<evidence type="ECO:0000259" key="8">
    <source>
        <dbReference type="Pfam" id="PF01545"/>
    </source>
</evidence>
<keyword evidence="11" id="KW-1185">Reference proteome</keyword>
<name>A0A133XW55_9ACTN</name>
<feature type="domain" description="Cation efflux protein cytoplasmic" evidence="9">
    <location>
        <begin position="244"/>
        <end position="319"/>
    </location>
</feature>
<keyword evidence="3" id="KW-0813">Transport</keyword>
<dbReference type="Pfam" id="PF01545">
    <property type="entry name" value="Cation_efflux"/>
    <property type="match status" value="1"/>
</dbReference>
<dbReference type="SUPFAM" id="SSF160240">
    <property type="entry name" value="Cation efflux protein cytoplasmic domain-like"/>
    <property type="match status" value="1"/>
</dbReference>
<proteinExistence type="inferred from homology"/>
<dbReference type="InterPro" id="IPR050291">
    <property type="entry name" value="CDF_Transporter"/>
</dbReference>
<evidence type="ECO:0000313" key="10">
    <source>
        <dbReference type="EMBL" id="KXB35143.1"/>
    </source>
</evidence>
<keyword evidence="6 7" id="KW-0472">Membrane</keyword>
<organism evidence="10 11">
    <name type="scientific">Atopobium deltae</name>
    <dbReference type="NCBI Taxonomy" id="1393034"/>
    <lineage>
        <taxon>Bacteria</taxon>
        <taxon>Bacillati</taxon>
        <taxon>Actinomycetota</taxon>
        <taxon>Coriobacteriia</taxon>
        <taxon>Coriobacteriales</taxon>
        <taxon>Atopobiaceae</taxon>
        <taxon>Atopobium</taxon>
    </lineage>
</organism>
<feature type="transmembrane region" description="Helical" evidence="7">
    <location>
        <begin position="144"/>
        <end position="165"/>
    </location>
</feature>
<feature type="transmembrane region" description="Helical" evidence="7">
    <location>
        <begin position="214"/>
        <end position="232"/>
    </location>
</feature>
<dbReference type="RefSeq" id="WP_231723330.1">
    <property type="nucleotide sequence ID" value="NZ_KQ959487.1"/>
</dbReference>
<dbReference type="GO" id="GO:0008324">
    <property type="term" value="F:monoatomic cation transmembrane transporter activity"/>
    <property type="evidence" value="ECO:0007669"/>
    <property type="project" value="InterPro"/>
</dbReference>
<evidence type="ECO:0000256" key="5">
    <source>
        <dbReference type="ARBA" id="ARBA00022989"/>
    </source>
</evidence>
<comment type="subcellular location">
    <subcellularLocation>
        <location evidence="1">Membrane</location>
        <topology evidence="1">Multi-pass membrane protein</topology>
    </subcellularLocation>
</comment>
<dbReference type="FunFam" id="1.20.1510.10:FF:000006">
    <property type="entry name" value="Divalent cation efflux transporter"/>
    <property type="match status" value="1"/>
</dbReference>
<evidence type="ECO:0000256" key="4">
    <source>
        <dbReference type="ARBA" id="ARBA00022692"/>
    </source>
</evidence>